<feature type="compositionally biased region" description="Basic and acidic residues" evidence="1">
    <location>
        <begin position="51"/>
        <end position="69"/>
    </location>
</feature>
<organism evidence="2 3">
    <name type="scientific">Thalassiosira oceanica</name>
    <name type="common">Marine diatom</name>
    <dbReference type="NCBI Taxonomy" id="159749"/>
    <lineage>
        <taxon>Eukaryota</taxon>
        <taxon>Sar</taxon>
        <taxon>Stramenopiles</taxon>
        <taxon>Ochrophyta</taxon>
        <taxon>Bacillariophyta</taxon>
        <taxon>Coscinodiscophyceae</taxon>
        <taxon>Thalassiosirophycidae</taxon>
        <taxon>Thalassiosirales</taxon>
        <taxon>Thalassiosiraceae</taxon>
        <taxon>Thalassiosira</taxon>
    </lineage>
</organism>
<evidence type="ECO:0000313" key="2">
    <source>
        <dbReference type="EMBL" id="EJK55886.1"/>
    </source>
</evidence>
<feature type="non-terminal residue" evidence="2">
    <location>
        <position position="1"/>
    </location>
</feature>
<dbReference type="EMBL" id="AGNL01032980">
    <property type="protein sequence ID" value="EJK55886.1"/>
    <property type="molecule type" value="Genomic_DNA"/>
</dbReference>
<evidence type="ECO:0000313" key="3">
    <source>
        <dbReference type="Proteomes" id="UP000266841"/>
    </source>
</evidence>
<protein>
    <submittedName>
        <fullName evidence="2">Uncharacterized protein</fullName>
    </submittedName>
</protein>
<feature type="region of interest" description="Disordered" evidence="1">
    <location>
        <begin position="51"/>
        <end position="74"/>
    </location>
</feature>
<comment type="caution">
    <text evidence="2">The sequence shown here is derived from an EMBL/GenBank/DDBJ whole genome shotgun (WGS) entry which is preliminary data.</text>
</comment>
<accession>K0S4N0</accession>
<keyword evidence="3" id="KW-1185">Reference proteome</keyword>
<dbReference type="AlphaFoldDB" id="K0S4N0"/>
<reference evidence="2 3" key="1">
    <citation type="journal article" date="2012" name="Genome Biol.">
        <title>Genome and low-iron response of an oceanic diatom adapted to chronic iron limitation.</title>
        <authorList>
            <person name="Lommer M."/>
            <person name="Specht M."/>
            <person name="Roy A.S."/>
            <person name="Kraemer L."/>
            <person name="Andreson R."/>
            <person name="Gutowska M.A."/>
            <person name="Wolf J."/>
            <person name="Bergner S.V."/>
            <person name="Schilhabel M.B."/>
            <person name="Klostermeier U.C."/>
            <person name="Beiko R.G."/>
            <person name="Rosenstiel P."/>
            <person name="Hippler M."/>
            <person name="Laroche J."/>
        </authorList>
    </citation>
    <scope>NUCLEOTIDE SEQUENCE [LARGE SCALE GENOMIC DNA]</scope>
    <source>
        <strain evidence="2 3">CCMP1005</strain>
    </source>
</reference>
<evidence type="ECO:0000256" key="1">
    <source>
        <dbReference type="SAM" id="MobiDB-lite"/>
    </source>
</evidence>
<proteinExistence type="predicted"/>
<name>K0S4N0_THAOC</name>
<sequence>ARERQLVLADPPDLGGASHDLEEQLYVRLSLPEQLEEGALHHPLVAPARFDRRQDRRGELHRGQRRGDAGARLVEPQGGREGILALARVAPGRFLCAAVSQGEGRPPSGSVLMDEVTQRLGEGEEQGGVLAVIANGTVGRVRVELAED</sequence>
<gene>
    <name evidence="2" type="ORF">THAOC_24322</name>
</gene>
<dbReference type="Proteomes" id="UP000266841">
    <property type="component" value="Unassembled WGS sequence"/>
</dbReference>